<proteinExistence type="predicted"/>
<dbReference type="Proteomes" id="UP000235611">
    <property type="component" value="Unassembled WGS sequence"/>
</dbReference>
<gene>
    <name evidence="2" type="ORF">BCS93_13515</name>
</gene>
<evidence type="ECO:0000256" key="1">
    <source>
        <dbReference type="ARBA" id="ARBA00023172"/>
    </source>
</evidence>
<reference evidence="3" key="1">
    <citation type="submission" date="2016-07" db="EMBL/GenBank/DDBJ databases">
        <title>Nontailed viruses are major unrecognized killers of bacteria in the ocean.</title>
        <authorList>
            <person name="Kauffman K."/>
            <person name="Hussain F."/>
            <person name="Yang J."/>
            <person name="Arevalo P."/>
            <person name="Brown J."/>
            <person name="Cutler M."/>
            <person name="Kelly L."/>
            <person name="Polz M.F."/>
        </authorList>
    </citation>
    <scope>NUCLEOTIDE SEQUENCE [LARGE SCALE GENOMIC DNA]</scope>
    <source>
        <strain evidence="3">10N.222.49.A5</strain>
    </source>
</reference>
<dbReference type="EMBL" id="MDBO01000090">
    <property type="protein sequence ID" value="PMP09001.1"/>
    <property type="molecule type" value="Genomic_DNA"/>
</dbReference>
<dbReference type="Gene3D" id="1.10.443.10">
    <property type="entry name" value="Intergrase catalytic core"/>
    <property type="match status" value="1"/>
</dbReference>
<protein>
    <submittedName>
        <fullName evidence="2">Uncharacterized protein</fullName>
    </submittedName>
</protein>
<dbReference type="RefSeq" id="WP_102443426.1">
    <property type="nucleotide sequence ID" value="NZ_MCTO01000068.1"/>
</dbReference>
<dbReference type="AlphaFoldDB" id="A0AAP8MVB8"/>
<accession>A0AAP8MVB8</accession>
<sequence>MMRKLLSASVITHFVHELGLPPQADEHYEWVIVRVVNNNHNTRRLSSEAHTAIKASITSIPSGRQRRLKIALDHVLLYLQQVCQWQLPEDKTRLYPDQRYHWIKHVMFHARLGGAVYNHYTRQEWALQYKTLNAAELINLLAIEVAPLSLTFWIDVLQRPNSIEVFEEKITLLVSHPTTRKDELPSFSRYALTPVACRALVAYHKRVRTHKTTRRVTEASIMSAFNEVVESLHVLHPQLKRSYPNPIKAREWHLAMQAIWHCEYGYPPELLLDMVQPTRHCAYSRATVSDWHTRKALSALHTLPFKAYSTQSSLKASENSGITATAKDAPRSWYWPHLALLKRLNNEPRSALETELNTDVEWRVEDVLPTLFLLFTIELILHGGVKRDRLSYSTLVKYTGIYNKLPGPLSYLEASDPIRCDEWAKAAFESQDSDEQQWLVYNFLRFMSHQALTDHLDLTQFQCPTQSMNVDAYRLDAEEVHRAAEVLLDSPNGALLPRLFSAVALLLSFYGALRRGEIIRLRLRDVLSTSLNGAQFRLHITETCEGTTKSGQSRYVHVVMPTCAANLLTALLEIKRTCDPNTPLLGFEGESRNSRERHYLYPVTQALKALYGNQVRFHHLRHSGAHLLTLQGLSLACGFYEHSGVDVLSSEMLTKAACEARFAFWLEGREFSEVNDGLLLDVISDQLGHRYYATTRLCYLHGIEWLPQFFSQPRAYSRRALEALLGKPACAFVLSLPKMAVQQPNHDDSSGNGKVTLSDAQLTEFLLISPFGSTLPNADLSKMQSPVSTDDDALLRTLRNVEYNNQYPKITFTPRSHPVPAFQWQTEALVTALKSGEMGFDTVSAFWQLTGRHRVIGLSKAQRSALAQLGPINRLDDRQFSVSFACNQSNAKAFKALFRAPLFHCFNLSFLLLQNRKQSPKRKLALINTLFGQRGEAITAQTIAEGESQFIVTFSLIPDSALLFRTLMNYLH</sequence>
<dbReference type="GO" id="GO:0015074">
    <property type="term" value="P:DNA integration"/>
    <property type="evidence" value="ECO:0007669"/>
    <property type="project" value="InterPro"/>
</dbReference>
<dbReference type="CDD" id="cd00397">
    <property type="entry name" value="DNA_BRE_C"/>
    <property type="match status" value="1"/>
</dbReference>
<name>A0AAP8MVB8_9VIBR</name>
<dbReference type="GO" id="GO:0006310">
    <property type="term" value="P:DNA recombination"/>
    <property type="evidence" value="ECO:0007669"/>
    <property type="project" value="UniProtKB-KW"/>
</dbReference>
<dbReference type="GO" id="GO:0003677">
    <property type="term" value="F:DNA binding"/>
    <property type="evidence" value="ECO:0007669"/>
    <property type="project" value="InterPro"/>
</dbReference>
<comment type="caution">
    <text evidence="2">The sequence shown here is derived from an EMBL/GenBank/DDBJ whole genome shotgun (WGS) entry which is preliminary data.</text>
</comment>
<evidence type="ECO:0000313" key="3">
    <source>
        <dbReference type="Proteomes" id="UP000235611"/>
    </source>
</evidence>
<dbReference type="SUPFAM" id="SSF56349">
    <property type="entry name" value="DNA breaking-rejoining enzymes"/>
    <property type="match status" value="1"/>
</dbReference>
<dbReference type="InterPro" id="IPR013762">
    <property type="entry name" value="Integrase-like_cat_sf"/>
</dbReference>
<evidence type="ECO:0000313" key="2">
    <source>
        <dbReference type="EMBL" id="PMP09001.1"/>
    </source>
</evidence>
<dbReference type="InterPro" id="IPR011010">
    <property type="entry name" value="DNA_brk_join_enz"/>
</dbReference>
<organism evidence="2 3">
    <name type="scientific">Vibrio breoganii</name>
    <dbReference type="NCBI Taxonomy" id="553239"/>
    <lineage>
        <taxon>Bacteria</taxon>
        <taxon>Pseudomonadati</taxon>
        <taxon>Pseudomonadota</taxon>
        <taxon>Gammaproteobacteria</taxon>
        <taxon>Vibrionales</taxon>
        <taxon>Vibrionaceae</taxon>
        <taxon>Vibrio</taxon>
    </lineage>
</organism>
<keyword evidence="1" id="KW-0233">DNA recombination</keyword>